<dbReference type="CDD" id="cd08414">
    <property type="entry name" value="PBP2_LTTR_aromatics_like"/>
    <property type="match status" value="1"/>
</dbReference>
<dbReference type="GO" id="GO:0003677">
    <property type="term" value="F:DNA binding"/>
    <property type="evidence" value="ECO:0007669"/>
    <property type="project" value="UniProtKB-KW"/>
</dbReference>
<reference evidence="6 7" key="1">
    <citation type="submission" date="2019-09" db="EMBL/GenBank/DDBJ databases">
        <title>FDA dAtabase for Regulatory Grade micrObial Sequences (FDA-ARGOS): Supporting development and validation of Infectious Disease Dx tests.</title>
        <authorList>
            <person name="Sciortino C."/>
            <person name="Tallon L."/>
            <person name="Sadzewicz L."/>
            <person name="Vavikolanu K."/>
            <person name="Mehta A."/>
            <person name="Aluvathingal J."/>
            <person name="Nadendla S."/>
            <person name="Nandy P."/>
            <person name="Geyer C."/>
            <person name="Yan Y."/>
            <person name="Sichtig H."/>
        </authorList>
    </citation>
    <scope>NUCLEOTIDE SEQUENCE [LARGE SCALE GENOMIC DNA]</scope>
    <source>
        <strain evidence="6 7">FDAARGOS_643</strain>
    </source>
</reference>
<evidence type="ECO:0000259" key="5">
    <source>
        <dbReference type="PROSITE" id="PS50931"/>
    </source>
</evidence>
<feature type="domain" description="HTH lysR-type" evidence="5">
    <location>
        <begin position="29"/>
        <end position="73"/>
    </location>
</feature>
<evidence type="ECO:0000256" key="4">
    <source>
        <dbReference type="ARBA" id="ARBA00023163"/>
    </source>
</evidence>
<dbReference type="PANTHER" id="PTHR30346:SF28">
    <property type="entry name" value="HTH-TYPE TRANSCRIPTIONAL REGULATOR CYNR"/>
    <property type="match status" value="1"/>
</dbReference>
<dbReference type="InterPro" id="IPR036390">
    <property type="entry name" value="WH_DNA-bd_sf"/>
</dbReference>
<dbReference type="Gene3D" id="1.10.10.10">
    <property type="entry name" value="Winged helix-like DNA-binding domain superfamily/Winged helix DNA-binding domain"/>
    <property type="match status" value="1"/>
</dbReference>
<evidence type="ECO:0000313" key="7">
    <source>
        <dbReference type="Proteomes" id="UP000324507"/>
    </source>
</evidence>
<dbReference type="Pfam" id="PF00126">
    <property type="entry name" value="HTH_1"/>
    <property type="match status" value="1"/>
</dbReference>
<gene>
    <name evidence="6" type="ORF">FOB51_16340</name>
</gene>
<dbReference type="InterPro" id="IPR005119">
    <property type="entry name" value="LysR_subst-bd"/>
</dbReference>
<dbReference type="InterPro" id="IPR036388">
    <property type="entry name" value="WH-like_DNA-bd_sf"/>
</dbReference>
<dbReference type="EMBL" id="CP044081">
    <property type="protein sequence ID" value="QEU09442.1"/>
    <property type="molecule type" value="Genomic_DNA"/>
</dbReference>
<dbReference type="PROSITE" id="PS50931">
    <property type="entry name" value="HTH_LYSR"/>
    <property type="match status" value="1"/>
</dbReference>
<dbReference type="Pfam" id="PF03466">
    <property type="entry name" value="LysR_substrate"/>
    <property type="match status" value="1"/>
</dbReference>
<name>A0A5P2QY26_9RHOB</name>
<keyword evidence="4" id="KW-0804">Transcription</keyword>
<evidence type="ECO:0000256" key="1">
    <source>
        <dbReference type="ARBA" id="ARBA00009437"/>
    </source>
</evidence>
<evidence type="ECO:0000313" key="6">
    <source>
        <dbReference type="EMBL" id="QEU09442.1"/>
    </source>
</evidence>
<organism evidence="6 7">
    <name type="scientific">Paracoccus yeei</name>
    <dbReference type="NCBI Taxonomy" id="147645"/>
    <lineage>
        <taxon>Bacteria</taxon>
        <taxon>Pseudomonadati</taxon>
        <taxon>Pseudomonadota</taxon>
        <taxon>Alphaproteobacteria</taxon>
        <taxon>Rhodobacterales</taxon>
        <taxon>Paracoccaceae</taxon>
        <taxon>Paracoccus</taxon>
    </lineage>
</organism>
<dbReference type="GO" id="GO:0032993">
    <property type="term" value="C:protein-DNA complex"/>
    <property type="evidence" value="ECO:0007669"/>
    <property type="project" value="TreeGrafter"/>
</dbReference>
<dbReference type="Proteomes" id="UP000324507">
    <property type="component" value="Chromosome"/>
</dbReference>
<proteinExistence type="inferred from homology"/>
<dbReference type="InterPro" id="IPR000847">
    <property type="entry name" value="LysR_HTH_N"/>
</dbReference>
<keyword evidence="3" id="KW-0238">DNA-binding</keyword>
<keyword evidence="2" id="KW-0805">Transcription regulation</keyword>
<comment type="similarity">
    <text evidence="1">Belongs to the LysR transcriptional regulatory family.</text>
</comment>
<evidence type="ECO:0000256" key="3">
    <source>
        <dbReference type="ARBA" id="ARBA00023125"/>
    </source>
</evidence>
<dbReference type="AlphaFoldDB" id="A0A5P2QY26"/>
<dbReference type="GO" id="GO:0003700">
    <property type="term" value="F:DNA-binding transcription factor activity"/>
    <property type="evidence" value="ECO:0007669"/>
    <property type="project" value="InterPro"/>
</dbReference>
<dbReference type="SUPFAM" id="SSF53850">
    <property type="entry name" value="Periplasmic binding protein-like II"/>
    <property type="match status" value="1"/>
</dbReference>
<sequence>MPHEPTSARHGSRLQLILRNLPHLLAARDAGSLHRAGDRMGIAQSALSRRIAEVEAELGGPLFERLSTGIRCTSAGADFLTDAAHLMASLDRAIRRFELNRAGEDMTLRIGFNSAAMMFPAMASALSGFRRTHPRCDLRLAAHLTEAQYTFVQEGEIDIGIAYLLRDDLPLQHRVLAEDRIVLALPADHPLALRPLHLSDLDGAPLIDMQRESSGLLAAQVDRRLLEAGIRPDPVMEAGSSEAALNLVAAGLGLAFINRSQSGRCPPNVVMREVHGFHLPLPVAAFWREDAETPLILAFVMGLEEAFSATGAMPKPDRPA</sequence>
<dbReference type="PANTHER" id="PTHR30346">
    <property type="entry name" value="TRANSCRIPTIONAL DUAL REGULATOR HCAR-RELATED"/>
    <property type="match status" value="1"/>
</dbReference>
<dbReference type="SUPFAM" id="SSF46785">
    <property type="entry name" value="Winged helix' DNA-binding domain"/>
    <property type="match status" value="1"/>
</dbReference>
<protein>
    <submittedName>
        <fullName evidence="6">LysR family transcriptional regulator</fullName>
    </submittedName>
</protein>
<dbReference type="RefSeq" id="WP_150351195.1">
    <property type="nucleotide sequence ID" value="NZ_CP038095.1"/>
</dbReference>
<dbReference type="Gene3D" id="3.40.190.10">
    <property type="entry name" value="Periplasmic binding protein-like II"/>
    <property type="match status" value="2"/>
</dbReference>
<accession>A0A5P2QY26</accession>
<evidence type="ECO:0000256" key="2">
    <source>
        <dbReference type="ARBA" id="ARBA00023015"/>
    </source>
</evidence>